<evidence type="ECO:0000313" key="2">
    <source>
        <dbReference type="Proteomes" id="UP000221011"/>
    </source>
</evidence>
<evidence type="ECO:0000313" key="1">
    <source>
        <dbReference type="EMBL" id="ATL32294.1"/>
    </source>
</evidence>
<accession>A0A291QLE2</accession>
<dbReference type="KEGG" id="sfk:KY5_7276c"/>
<keyword evidence="2" id="KW-1185">Reference proteome</keyword>
<dbReference type="Proteomes" id="UP000221011">
    <property type="component" value="Chromosome"/>
</dbReference>
<dbReference type="EMBL" id="CP022685">
    <property type="protein sequence ID" value="ATL32294.1"/>
    <property type="molecule type" value="Genomic_DNA"/>
</dbReference>
<name>A0A291QLE2_9ACTN</name>
<sequence length="364" mass="39446">MHRSLTSSTLAELRRPRPYPAVTVVLPTHRREPDNAQDPVRLRNLLAEAKERLRADPAVTAERAADVSGRLDKALEEVDLVHAEDGLVVLAAPGEHQVWSLARSVPARVVLADTFLTRNLVAARAAERPYWVLAVSADRVTLWSGTPERVTEHQADGFPLTRDLEDPDAQRKERIGDLPSTFQDEQTRTFLREADQALTAVLRAEPRALFVAGEAAALSLLDDVGSAADGATPIRHGGLAQGPANAVHEAVRPALAQRAEAEQAAALKELDGAQGRKQYAAGLDEVWQNAMTDRVGLLAVEDSYRATVRDHGGHLVPAESGDLDARDDIVDEIVERALDGGAEVRFLTEGALADRGRIAAVLRY</sequence>
<organism evidence="1 2">
    <name type="scientific">Streptomyces formicae</name>
    <dbReference type="NCBI Taxonomy" id="1616117"/>
    <lineage>
        <taxon>Bacteria</taxon>
        <taxon>Bacillati</taxon>
        <taxon>Actinomycetota</taxon>
        <taxon>Actinomycetes</taxon>
        <taxon>Kitasatosporales</taxon>
        <taxon>Streptomycetaceae</taxon>
        <taxon>Streptomyces</taxon>
    </lineage>
</organism>
<reference evidence="1 2" key="1">
    <citation type="submission" date="2017-08" db="EMBL/GenBank/DDBJ databases">
        <title>Complete Genome Sequence of Streptomyces formicae KY5, the formicamycin producer.</title>
        <authorList>
            <person name="Holmes N.A."/>
            <person name="Devine R."/>
            <person name="Qin Z."/>
            <person name="Seipke R.F."/>
            <person name="Wilkinson B."/>
            <person name="Hutchings M.I."/>
        </authorList>
    </citation>
    <scope>NUCLEOTIDE SEQUENCE [LARGE SCALE GENOMIC DNA]</scope>
    <source>
        <strain evidence="1 2">KY5</strain>
    </source>
</reference>
<gene>
    <name evidence="1" type="ORF">KY5_7276c</name>
</gene>
<dbReference type="AlphaFoldDB" id="A0A291QLE2"/>
<proteinExistence type="predicted"/>
<dbReference type="RefSeq" id="WP_098246267.1">
    <property type="nucleotide sequence ID" value="NZ_CP022685.1"/>
</dbReference>
<protein>
    <submittedName>
        <fullName evidence="1">Methyl-accepting chemotaxis protein</fullName>
    </submittedName>
</protein>
<dbReference type="InterPro" id="IPR041289">
    <property type="entry name" value="Bact_RF_family3"/>
</dbReference>
<dbReference type="Pfam" id="PF18845">
    <property type="entry name" value="baeRF_family3"/>
    <property type="match status" value="1"/>
</dbReference>